<evidence type="ECO:0000313" key="3">
    <source>
        <dbReference type="Proteomes" id="UP000289340"/>
    </source>
</evidence>
<dbReference type="Proteomes" id="UP000289340">
    <property type="component" value="Chromosome 5"/>
</dbReference>
<protein>
    <submittedName>
        <fullName evidence="2">Uncharacterized protein</fullName>
    </submittedName>
</protein>
<dbReference type="EMBL" id="QZWG01000005">
    <property type="protein sequence ID" value="RZC11959.1"/>
    <property type="molecule type" value="Genomic_DNA"/>
</dbReference>
<feature type="transmembrane region" description="Helical" evidence="1">
    <location>
        <begin position="98"/>
        <end position="124"/>
    </location>
</feature>
<keyword evidence="1" id="KW-1133">Transmembrane helix</keyword>
<organism evidence="2 3">
    <name type="scientific">Glycine soja</name>
    <name type="common">Wild soybean</name>
    <dbReference type="NCBI Taxonomy" id="3848"/>
    <lineage>
        <taxon>Eukaryota</taxon>
        <taxon>Viridiplantae</taxon>
        <taxon>Streptophyta</taxon>
        <taxon>Embryophyta</taxon>
        <taxon>Tracheophyta</taxon>
        <taxon>Spermatophyta</taxon>
        <taxon>Magnoliopsida</taxon>
        <taxon>eudicotyledons</taxon>
        <taxon>Gunneridae</taxon>
        <taxon>Pentapetalae</taxon>
        <taxon>rosids</taxon>
        <taxon>fabids</taxon>
        <taxon>Fabales</taxon>
        <taxon>Fabaceae</taxon>
        <taxon>Papilionoideae</taxon>
        <taxon>50 kb inversion clade</taxon>
        <taxon>NPAAA clade</taxon>
        <taxon>indigoferoid/millettioid clade</taxon>
        <taxon>Phaseoleae</taxon>
        <taxon>Glycine</taxon>
        <taxon>Glycine subgen. Soja</taxon>
    </lineage>
</organism>
<name>A0A445KM30_GLYSO</name>
<keyword evidence="1" id="KW-0812">Transmembrane</keyword>
<comment type="caution">
    <text evidence="2">The sequence shown here is derived from an EMBL/GenBank/DDBJ whole genome shotgun (WGS) entry which is preliminary data.</text>
</comment>
<gene>
    <name evidence="2" type="ORF">D0Y65_011955</name>
</gene>
<keyword evidence="1" id="KW-0472">Membrane</keyword>
<evidence type="ECO:0000256" key="1">
    <source>
        <dbReference type="SAM" id="Phobius"/>
    </source>
</evidence>
<sequence>MTSSVLKRLVYSNSIWQRFLRWLFPLNEMTSVFQGDMQGEQKVLVTSSCDHSIVCGGRKHQARRFEDELAIPFPLSLSSDEVIQVSELLDPSFGLCFFWHHLICEFLLCCCYVVTVLLCLSFCVRITLRPL</sequence>
<accession>A0A445KM30</accession>
<dbReference type="AlphaFoldDB" id="A0A445KM30"/>
<proteinExistence type="predicted"/>
<evidence type="ECO:0000313" key="2">
    <source>
        <dbReference type="EMBL" id="RZC11959.1"/>
    </source>
</evidence>
<reference evidence="2 3" key="1">
    <citation type="submission" date="2018-09" db="EMBL/GenBank/DDBJ databases">
        <title>A high-quality reference genome of wild soybean provides a powerful tool to mine soybean genomes.</title>
        <authorList>
            <person name="Xie M."/>
            <person name="Chung C.Y.L."/>
            <person name="Li M.-W."/>
            <person name="Wong F.-L."/>
            <person name="Chan T.-F."/>
            <person name="Lam H.-M."/>
        </authorList>
    </citation>
    <scope>NUCLEOTIDE SEQUENCE [LARGE SCALE GENOMIC DNA]</scope>
    <source>
        <strain evidence="3">cv. W05</strain>
        <tissue evidence="2">Hypocotyl of etiolated seedlings</tissue>
    </source>
</reference>
<keyword evidence="3" id="KW-1185">Reference proteome</keyword>